<proteinExistence type="predicted"/>
<name>A0A0G0NIM3_9BACT</name>
<comment type="caution">
    <text evidence="2">The sequence shown here is derived from an EMBL/GenBank/DDBJ whole genome shotgun (WGS) entry which is preliminary data.</text>
</comment>
<feature type="transmembrane region" description="Helical" evidence="1">
    <location>
        <begin position="180"/>
        <end position="201"/>
    </location>
</feature>
<organism evidence="2 3">
    <name type="scientific">Candidatus Wolfebacteria bacterium GW2011_GWC2_39_22</name>
    <dbReference type="NCBI Taxonomy" id="1619013"/>
    <lineage>
        <taxon>Bacteria</taxon>
        <taxon>Candidatus Wolfeibacteriota</taxon>
    </lineage>
</organism>
<protein>
    <submittedName>
        <fullName evidence="2">Uncharacterized protein</fullName>
    </submittedName>
</protein>
<feature type="transmembrane region" description="Helical" evidence="1">
    <location>
        <begin position="48"/>
        <end position="66"/>
    </location>
</feature>
<feature type="transmembrane region" description="Helical" evidence="1">
    <location>
        <begin position="207"/>
        <end position="231"/>
    </location>
</feature>
<reference evidence="2 3" key="1">
    <citation type="journal article" date="2015" name="Nature">
        <title>rRNA introns, odd ribosomes, and small enigmatic genomes across a large radiation of phyla.</title>
        <authorList>
            <person name="Brown C.T."/>
            <person name="Hug L.A."/>
            <person name="Thomas B.C."/>
            <person name="Sharon I."/>
            <person name="Castelle C.J."/>
            <person name="Singh A."/>
            <person name="Wilkins M.J."/>
            <person name="Williams K.H."/>
            <person name="Banfield J.F."/>
        </authorList>
    </citation>
    <scope>NUCLEOTIDE SEQUENCE [LARGE SCALE GENOMIC DNA]</scope>
</reference>
<keyword evidence="1" id="KW-0472">Membrane</keyword>
<gene>
    <name evidence="2" type="ORF">UT41_C0001G0195</name>
</gene>
<dbReference type="STRING" id="1619013.UT41_C0001G0195"/>
<sequence length="241" mass="27494">MYSNSKINPLLLGILAAMIIHSAAVLIRELSPIQAIAPLVDVIAFHPTWAYIITILFFALINFRTIRERIICLPKQFTPRTVETQKLILAYEAIALAFLLIIFPAIAYFYAIVHKYTAVEYPSIVRFMDYMPIADVITQTISSFPLFITFFIITSALCFSMPHSYLTYKYEKKAPAPLHSAINFSILLSIVITLLLLTMLILNLEPWILIALVFVGPITLLAFITINIMMLRYHDKFIECK</sequence>
<keyword evidence="1" id="KW-1133">Transmembrane helix</keyword>
<feature type="transmembrane region" description="Helical" evidence="1">
    <location>
        <begin position="87"/>
        <end position="113"/>
    </location>
</feature>
<feature type="transmembrane region" description="Helical" evidence="1">
    <location>
        <begin position="133"/>
        <end position="159"/>
    </location>
</feature>
<evidence type="ECO:0000313" key="2">
    <source>
        <dbReference type="EMBL" id="KKR12651.1"/>
    </source>
</evidence>
<dbReference type="EMBL" id="LBWR01000001">
    <property type="protein sequence ID" value="KKR12651.1"/>
    <property type="molecule type" value="Genomic_DNA"/>
</dbReference>
<dbReference type="Proteomes" id="UP000034665">
    <property type="component" value="Unassembled WGS sequence"/>
</dbReference>
<accession>A0A0G0NIM3</accession>
<evidence type="ECO:0000256" key="1">
    <source>
        <dbReference type="SAM" id="Phobius"/>
    </source>
</evidence>
<evidence type="ECO:0000313" key="3">
    <source>
        <dbReference type="Proteomes" id="UP000034665"/>
    </source>
</evidence>
<keyword evidence="1" id="KW-0812">Transmembrane</keyword>
<dbReference type="AlphaFoldDB" id="A0A0G0NIM3"/>